<accession>A0ABV5R9K0</accession>
<dbReference type="EMBL" id="JBHMCG010000075">
    <property type="protein sequence ID" value="MFB9573937.1"/>
    <property type="molecule type" value="Genomic_DNA"/>
</dbReference>
<comment type="caution">
    <text evidence="1">The sequence shown here is derived from an EMBL/GenBank/DDBJ whole genome shotgun (WGS) entry which is preliminary data.</text>
</comment>
<proteinExistence type="predicted"/>
<dbReference type="RefSeq" id="WP_345509668.1">
    <property type="nucleotide sequence ID" value="NZ_BAAAXD010000003.1"/>
</dbReference>
<organism evidence="1 2">
    <name type="scientific">Streptomyces yanii</name>
    <dbReference type="NCBI Taxonomy" id="78510"/>
    <lineage>
        <taxon>Bacteria</taxon>
        <taxon>Bacillati</taxon>
        <taxon>Actinomycetota</taxon>
        <taxon>Actinomycetes</taxon>
        <taxon>Kitasatosporales</taxon>
        <taxon>Streptomycetaceae</taxon>
        <taxon>Streptomyces</taxon>
    </lineage>
</organism>
<dbReference type="Proteomes" id="UP001589710">
    <property type="component" value="Unassembled WGS sequence"/>
</dbReference>
<evidence type="ECO:0000313" key="2">
    <source>
        <dbReference type="Proteomes" id="UP001589710"/>
    </source>
</evidence>
<keyword evidence="2" id="KW-1185">Reference proteome</keyword>
<name>A0ABV5R9K0_9ACTN</name>
<reference evidence="1 2" key="1">
    <citation type="submission" date="2024-09" db="EMBL/GenBank/DDBJ databases">
        <authorList>
            <person name="Sun Q."/>
            <person name="Mori K."/>
        </authorList>
    </citation>
    <scope>NUCLEOTIDE SEQUENCE [LARGE SCALE GENOMIC DNA]</scope>
    <source>
        <strain evidence="1 2">JCM 3331</strain>
    </source>
</reference>
<sequence length="70" mass="7313">MIRPAAEVAFPGLWQPLRPPAAFARVAPISPSVIEVPVSAFEAAAALIRRVPLSDDLADPGAVRRGGIGR</sequence>
<gene>
    <name evidence="1" type="ORF">ACFFTL_16890</name>
</gene>
<protein>
    <submittedName>
        <fullName evidence="1">Uncharacterized protein</fullName>
    </submittedName>
</protein>
<evidence type="ECO:0000313" key="1">
    <source>
        <dbReference type="EMBL" id="MFB9573937.1"/>
    </source>
</evidence>